<feature type="chain" id="PRO_5046164884" description="Secreted protein" evidence="1">
    <location>
        <begin position="31"/>
        <end position="110"/>
    </location>
</feature>
<protein>
    <recommendedName>
        <fullName evidence="4">Secreted protein</fullName>
    </recommendedName>
</protein>
<evidence type="ECO:0000313" key="3">
    <source>
        <dbReference type="Proteomes" id="UP001596915"/>
    </source>
</evidence>
<reference evidence="3" key="1">
    <citation type="journal article" date="2019" name="Int. J. Syst. Evol. Microbiol.">
        <title>The Global Catalogue of Microorganisms (GCM) 10K type strain sequencing project: providing services to taxonomists for standard genome sequencing and annotation.</title>
        <authorList>
            <consortium name="The Broad Institute Genomics Platform"/>
            <consortium name="The Broad Institute Genome Sequencing Center for Infectious Disease"/>
            <person name="Wu L."/>
            <person name="Ma J."/>
        </authorList>
    </citation>
    <scope>NUCLEOTIDE SEQUENCE [LARGE SCALE GENOMIC DNA]</scope>
    <source>
        <strain evidence="3">JCM 12607</strain>
    </source>
</reference>
<organism evidence="2 3">
    <name type="scientific">Streptomyces sanglieri</name>
    <dbReference type="NCBI Taxonomy" id="193460"/>
    <lineage>
        <taxon>Bacteria</taxon>
        <taxon>Bacillati</taxon>
        <taxon>Actinomycetota</taxon>
        <taxon>Actinomycetes</taxon>
        <taxon>Kitasatosporales</taxon>
        <taxon>Streptomycetaceae</taxon>
        <taxon>Streptomyces</taxon>
    </lineage>
</organism>
<evidence type="ECO:0000256" key="1">
    <source>
        <dbReference type="SAM" id="SignalP"/>
    </source>
</evidence>
<comment type="caution">
    <text evidence="2">The sequence shown here is derived from an EMBL/GenBank/DDBJ whole genome shotgun (WGS) entry which is preliminary data.</text>
</comment>
<dbReference type="Proteomes" id="UP001596915">
    <property type="component" value="Unassembled WGS sequence"/>
</dbReference>
<proteinExistence type="predicted"/>
<name>A0ABW2XC10_9ACTN</name>
<evidence type="ECO:0000313" key="2">
    <source>
        <dbReference type="EMBL" id="MFD0629580.1"/>
    </source>
</evidence>
<keyword evidence="1" id="KW-0732">Signal</keyword>
<dbReference type="RefSeq" id="WP_259933140.1">
    <property type="nucleotide sequence ID" value="NZ_JASKYU010000387.1"/>
</dbReference>
<accession>A0ABW2XC10</accession>
<gene>
    <name evidence="2" type="ORF">ACFQ2K_50155</name>
</gene>
<feature type="signal peptide" evidence="1">
    <location>
        <begin position="1"/>
        <end position="30"/>
    </location>
</feature>
<keyword evidence="3" id="KW-1185">Reference proteome</keyword>
<evidence type="ECO:0008006" key="4">
    <source>
        <dbReference type="Google" id="ProtNLM"/>
    </source>
</evidence>
<dbReference type="EMBL" id="JBHTGL010000008">
    <property type="protein sequence ID" value="MFD0629580.1"/>
    <property type="molecule type" value="Genomic_DNA"/>
</dbReference>
<sequence>MSIRSRVAAVATSVALASAGMLGLASPASAGATALICPSYPQLIEGSGGHKGAKISCTGGSSFFLAIRCETLDAAKYRYWHYGNWAASGGTSTTWCDLNAKVIATEPRTS</sequence>